<gene>
    <name evidence="2" type="ORF">LCGC14_0687900</name>
</gene>
<proteinExistence type="predicted"/>
<evidence type="ECO:0000256" key="1">
    <source>
        <dbReference type="SAM" id="Phobius"/>
    </source>
</evidence>
<keyword evidence="1" id="KW-1133">Transmembrane helix</keyword>
<feature type="transmembrane region" description="Helical" evidence="1">
    <location>
        <begin position="55"/>
        <end position="83"/>
    </location>
</feature>
<comment type="caution">
    <text evidence="2">The sequence shown here is derived from an EMBL/GenBank/DDBJ whole genome shotgun (WGS) entry which is preliminary data.</text>
</comment>
<sequence length="84" mass="9729">MKNTTLEFETYGKQNILKSIVRTIQDRFKINHYSKITLKNKGLGYYIPRLNKIRVGVGVVLIGGCLMTPFTNWLIPFLIGWILK</sequence>
<reference evidence="2" key="1">
    <citation type="journal article" date="2015" name="Nature">
        <title>Complex archaea that bridge the gap between prokaryotes and eukaryotes.</title>
        <authorList>
            <person name="Spang A."/>
            <person name="Saw J.H."/>
            <person name="Jorgensen S.L."/>
            <person name="Zaremba-Niedzwiedzka K."/>
            <person name="Martijn J."/>
            <person name="Lind A.E."/>
            <person name="van Eijk R."/>
            <person name="Schleper C."/>
            <person name="Guy L."/>
            <person name="Ettema T.J."/>
        </authorList>
    </citation>
    <scope>NUCLEOTIDE SEQUENCE</scope>
</reference>
<keyword evidence="1" id="KW-0812">Transmembrane</keyword>
<organism evidence="2">
    <name type="scientific">marine sediment metagenome</name>
    <dbReference type="NCBI Taxonomy" id="412755"/>
    <lineage>
        <taxon>unclassified sequences</taxon>
        <taxon>metagenomes</taxon>
        <taxon>ecological metagenomes</taxon>
    </lineage>
</organism>
<accession>A0A0F9QR71</accession>
<dbReference type="AlphaFoldDB" id="A0A0F9QR71"/>
<dbReference type="EMBL" id="LAZR01001418">
    <property type="protein sequence ID" value="KKN44969.1"/>
    <property type="molecule type" value="Genomic_DNA"/>
</dbReference>
<keyword evidence="1" id="KW-0472">Membrane</keyword>
<protein>
    <submittedName>
        <fullName evidence="2">Uncharacterized protein</fullName>
    </submittedName>
</protein>
<evidence type="ECO:0000313" key="2">
    <source>
        <dbReference type="EMBL" id="KKN44969.1"/>
    </source>
</evidence>
<name>A0A0F9QR71_9ZZZZ</name>